<feature type="compositionally biased region" description="Basic and acidic residues" evidence="1">
    <location>
        <begin position="794"/>
        <end position="806"/>
    </location>
</feature>
<feature type="transmembrane region" description="Helical" evidence="2">
    <location>
        <begin position="202"/>
        <end position="224"/>
    </location>
</feature>
<organism evidence="3">
    <name type="scientific">Noctiluca scintillans</name>
    <name type="common">Sea sparkle</name>
    <name type="synonym">Red tide dinoflagellate</name>
    <dbReference type="NCBI Taxonomy" id="2966"/>
    <lineage>
        <taxon>Eukaryota</taxon>
        <taxon>Sar</taxon>
        <taxon>Alveolata</taxon>
        <taxon>Dinophyceae</taxon>
        <taxon>Noctilucales</taxon>
        <taxon>Noctilucaceae</taxon>
        <taxon>Noctiluca</taxon>
    </lineage>
</organism>
<feature type="region of interest" description="Disordered" evidence="1">
    <location>
        <begin position="785"/>
        <end position="806"/>
    </location>
</feature>
<keyword evidence="2" id="KW-1133">Transmembrane helix</keyword>
<protein>
    <submittedName>
        <fullName evidence="3">Uncharacterized protein</fullName>
    </submittedName>
</protein>
<accession>A0A7S1AXM5</accession>
<evidence type="ECO:0000256" key="1">
    <source>
        <dbReference type="SAM" id="MobiDB-lite"/>
    </source>
</evidence>
<feature type="compositionally biased region" description="Polar residues" evidence="1">
    <location>
        <begin position="686"/>
        <end position="695"/>
    </location>
</feature>
<gene>
    <name evidence="3" type="ORF">NSCI0253_LOCUS42834</name>
</gene>
<reference evidence="3" key="1">
    <citation type="submission" date="2021-01" db="EMBL/GenBank/DDBJ databases">
        <authorList>
            <person name="Corre E."/>
            <person name="Pelletier E."/>
            <person name="Niang G."/>
            <person name="Scheremetjew M."/>
            <person name="Finn R."/>
            <person name="Kale V."/>
            <person name="Holt S."/>
            <person name="Cochrane G."/>
            <person name="Meng A."/>
            <person name="Brown T."/>
            <person name="Cohen L."/>
        </authorList>
    </citation>
    <scope>NUCLEOTIDE SEQUENCE</scope>
</reference>
<name>A0A7S1AXM5_NOCSC</name>
<sequence>MALPVWCLQWATLVFVSLDFDLEEVVKTKSHTTESILTTLKIMMIVVVQLNLFGRTLRCARSLVFVLVYANWADDSRVTPTDGTLFNVPLTLIYGKCVCGFFSVVAMLTKMGIVYATAMQSVSIILDSDNAPDVLFNCLAATFVAQIDELWWVTMSEVLQIDPTLEFPRTRGRNRIERDTEEEEEEPTPSVRFLRRCMPGRLFFAQVCVFVLYVRLVSVVFYAYHTDILPAARDVCTQWRWLSHQETNDFYFASVYRCISNFMFVMDPEDDIVQRADPSVGGYCTNKYQRMTFGQTFQTWQAYPVAYTLSIVMLFSLTVGPHMFPSLSKYVLKMAEDNNLYRRSSMTMSFATPRRRMAKSSSVVGFQQVTETVEQHHEQFAAETAGVREDLKSVQFELSQFSASQLLEMNTVQFEFSCLRSEVSTLKSEILDLRALQLAGPKQEPKDLSSTAELTTLTRGVQDLENFSEKMRNLHGVMELQVSRCVQELPELKSSVQELQEWKTLQEKMMGDTDRPHMPRQCDRIEGIEVQSERERLQSSEQETVSDQGQSADVGVTIECHITKDKSPISATRAVSPAVKLEARGAPREHVLVPLLAAKTVNLPSPRQCCKSECDSIMALDPPPMNPAPVGVTQSNSWCAQVYDERNDSRSTPRSIPQAHQGRHSAPLHPGTGKMAPLPRHMCGSLPSTGSSSWHEFSEERPLTRRLSPDRISGTPHGPPKARSYESPPLPVVSAPLAFPPREAAASYPGLATVLPGTDRFARSVSQTKPPQLFTSVRVESLRKFSGQSARTPPFERDVDHQDCSG</sequence>
<evidence type="ECO:0000313" key="3">
    <source>
        <dbReference type="EMBL" id="CAD8868478.1"/>
    </source>
</evidence>
<feature type="region of interest" description="Disordered" evidence="1">
    <location>
        <begin position="645"/>
        <end position="728"/>
    </location>
</feature>
<keyword evidence="2" id="KW-0472">Membrane</keyword>
<keyword evidence="2" id="KW-0812">Transmembrane</keyword>
<dbReference type="EMBL" id="HBFQ01060518">
    <property type="protein sequence ID" value="CAD8868478.1"/>
    <property type="molecule type" value="Transcribed_RNA"/>
</dbReference>
<evidence type="ECO:0000256" key="2">
    <source>
        <dbReference type="SAM" id="Phobius"/>
    </source>
</evidence>
<proteinExistence type="predicted"/>
<feature type="transmembrane region" description="Helical" evidence="2">
    <location>
        <begin position="305"/>
        <end position="324"/>
    </location>
</feature>
<dbReference type="AlphaFoldDB" id="A0A7S1AXM5"/>
<feature type="compositionally biased region" description="Basic and acidic residues" evidence="1">
    <location>
        <begin position="696"/>
        <end position="709"/>
    </location>
</feature>